<dbReference type="InterPro" id="IPR036890">
    <property type="entry name" value="HATPase_C_sf"/>
</dbReference>
<accession>A0AAW0VSW9</accession>
<gene>
    <name evidence="2" type="ORF">OTU49_014066</name>
</gene>
<dbReference type="Pfam" id="PF25794">
    <property type="entry name" value="SACS"/>
    <property type="match status" value="1"/>
</dbReference>
<dbReference type="EMBL" id="JARKIK010002268">
    <property type="protein sequence ID" value="KAK8719384.1"/>
    <property type="molecule type" value="Genomic_DNA"/>
</dbReference>
<protein>
    <recommendedName>
        <fullName evidence="1">Sacsin/Nov domain-containing protein</fullName>
    </recommendedName>
</protein>
<feature type="non-terminal residue" evidence="2">
    <location>
        <position position="1"/>
    </location>
</feature>
<evidence type="ECO:0000313" key="2">
    <source>
        <dbReference type="EMBL" id="KAK8719384.1"/>
    </source>
</evidence>
<evidence type="ECO:0000259" key="1">
    <source>
        <dbReference type="Pfam" id="PF25794"/>
    </source>
</evidence>
<comment type="caution">
    <text evidence="2">The sequence shown here is derived from an EMBL/GenBank/DDBJ whole genome shotgun (WGS) entry which is preliminary data.</text>
</comment>
<dbReference type="PANTHER" id="PTHR46919:SF2">
    <property type="entry name" value="SACSIN"/>
    <property type="match status" value="1"/>
</dbReference>
<dbReference type="Proteomes" id="UP001445076">
    <property type="component" value="Unassembled WGS sequence"/>
</dbReference>
<keyword evidence="3" id="KW-1185">Reference proteome</keyword>
<name>A0AAW0VSW9_CHEQU</name>
<feature type="domain" description="Sacsin/Nov" evidence="1">
    <location>
        <begin position="1"/>
        <end position="205"/>
    </location>
</feature>
<feature type="non-terminal residue" evidence="2">
    <location>
        <position position="265"/>
    </location>
</feature>
<dbReference type="NCBIfam" id="NF047352">
    <property type="entry name" value="P_loop_sacsin"/>
    <property type="match status" value="1"/>
</dbReference>
<dbReference type="InterPro" id="IPR058210">
    <property type="entry name" value="SACS/Nov_dom"/>
</dbReference>
<dbReference type="AlphaFoldDB" id="A0AAW0VSW9"/>
<organism evidence="2 3">
    <name type="scientific">Cherax quadricarinatus</name>
    <name type="common">Australian red claw crayfish</name>
    <dbReference type="NCBI Taxonomy" id="27406"/>
    <lineage>
        <taxon>Eukaryota</taxon>
        <taxon>Metazoa</taxon>
        <taxon>Ecdysozoa</taxon>
        <taxon>Arthropoda</taxon>
        <taxon>Crustacea</taxon>
        <taxon>Multicrustacea</taxon>
        <taxon>Malacostraca</taxon>
        <taxon>Eumalacostraca</taxon>
        <taxon>Eucarida</taxon>
        <taxon>Decapoda</taxon>
        <taxon>Pleocyemata</taxon>
        <taxon>Astacidea</taxon>
        <taxon>Parastacoidea</taxon>
        <taxon>Parastacidae</taxon>
        <taxon>Cherax</taxon>
    </lineage>
</organism>
<reference evidence="2 3" key="1">
    <citation type="journal article" date="2024" name="BMC Genomics">
        <title>Genome assembly of redclaw crayfish (Cherax quadricarinatus) provides insights into its immune adaptation and hypoxia tolerance.</title>
        <authorList>
            <person name="Liu Z."/>
            <person name="Zheng J."/>
            <person name="Li H."/>
            <person name="Fang K."/>
            <person name="Wang S."/>
            <person name="He J."/>
            <person name="Zhou D."/>
            <person name="Weng S."/>
            <person name="Chi M."/>
            <person name="Gu Z."/>
            <person name="He J."/>
            <person name="Li F."/>
            <person name="Wang M."/>
        </authorList>
    </citation>
    <scope>NUCLEOTIDE SEQUENCE [LARGE SCALE GENOMIC DNA]</scope>
    <source>
        <strain evidence="2">ZL_2023a</strain>
    </source>
</reference>
<sequence>QNAEDAGATLVEVLHDTRKVQCPRAHNAVQKFLKGPALCLYNNATFTTDDWEGIRKLSDSIKKDDPLKVGQFGLGFKSVFHITDAVTIISGDKVLFMDPSEPENKMCRIVSLKKLTNICPLEDCLLFWSNYMSTQNINDGHFAATLFWFPLRESPSKISDTVYSHSHVTRLFQSFGVEAPVCLTFLNSLEKICLKRINENHNNIEIIHEVELISPCMTEVQQKRRDFKQKLLKCNGIPSQTTTCYYEATIQSVKGNSTEEQIMHI</sequence>
<dbReference type="SUPFAM" id="SSF55874">
    <property type="entry name" value="ATPase domain of HSP90 chaperone/DNA topoisomerase II/histidine kinase"/>
    <property type="match status" value="1"/>
</dbReference>
<proteinExistence type="predicted"/>
<evidence type="ECO:0000313" key="3">
    <source>
        <dbReference type="Proteomes" id="UP001445076"/>
    </source>
</evidence>
<dbReference type="PANTHER" id="PTHR46919">
    <property type="entry name" value="ZINC FINGER, C3HC4 TYPE (RING FINGER) FAMILY PROTEIN"/>
    <property type="match status" value="1"/>
</dbReference>